<dbReference type="PROSITE" id="PS51402">
    <property type="entry name" value="CATALASE_3"/>
    <property type="match status" value="1"/>
</dbReference>
<name>A0ABV4AL67_9GAMM</name>
<dbReference type="EMBL" id="JBGBPY010000001">
    <property type="protein sequence ID" value="MEY2181138.1"/>
    <property type="molecule type" value="Genomic_DNA"/>
</dbReference>
<dbReference type="InterPro" id="IPR020835">
    <property type="entry name" value="Catalase_sf"/>
</dbReference>
<gene>
    <name evidence="11" type="ORF">AB7878_01800</name>
</gene>
<keyword evidence="5 7" id="KW-0560">Oxidoreductase</keyword>
<keyword evidence="3 7" id="KW-0349">Heme</keyword>
<dbReference type="EC" id="1.11.1.-" evidence="7"/>
<dbReference type="InterPro" id="IPR024168">
    <property type="entry name" value="Catalase_SrpA-type_pred"/>
</dbReference>
<feature type="region of interest" description="Disordered" evidence="8">
    <location>
        <begin position="341"/>
        <end position="364"/>
    </location>
</feature>
<dbReference type="InterPro" id="IPR018028">
    <property type="entry name" value="Catalase"/>
</dbReference>
<comment type="cofactor">
    <cofactor evidence="7">
        <name>heme</name>
        <dbReference type="ChEBI" id="CHEBI:30413"/>
    </cofactor>
</comment>
<comment type="function">
    <text evidence="7">Has an organic peroxide-dependent peroxidase activity.</text>
</comment>
<dbReference type="Gene3D" id="1.20.1280.120">
    <property type="match status" value="1"/>
</dbReference>
<accession>A0ABV4AL67</accession>
<dbReference type="SMART" id="SM01060">
    <property type="entry name" value="Catalase"/>
    <property type="match status" value="1"/>
</dbReference>
<evidence type="ECO:0000256" key="6">
    <source>
        <dbReference type="ARBA" id="ARBA00023004"/>
    </source>
</evidence>
<evidence type="ECO:0000256" key="4">
    <source>
        <dbReference type="ARBA" id="ARBA00022723"/>
    </source>
</evidence>
<evidence type="ECO:0000256" key="3">
    <source>
        <dbReference type="ARBA" id="ARBA00022617"/>
    </source>
</evidence>
<sequence>MPDPHAPTAPPARHPGAWALILAVPTACALALAYVGGWLSPQRLTPQRIVDQFQQNAGVHPGYRRNHAKGVCVAGYFQSSGEAASYSVAQVFAPGQRTPVVGRFAIPGSNPYAPDGSVPIRSMALRFALADGQQWRTGMNSMPVFPVATPQAFFAQLQAGQPDPATGKPDPAKLAAFFAAHPETAAFRAWAKTAKPSASFATDGYWSLDAFVFTAPDGAQHAVRWRMAPESVDGAAAPANDPDYLAADLRQRLAHGPLHWKLLVTLARPGDPTNDATKAWPADRPTVDAGTLVVESEQPQDSGPCRDINYDPTVLPNGIEVSDDPLLPARSAAYADSYLRRTSEEAHLPGTARVDTKPQAEARP</sequence>
<feature type="compositionally biased region" description="Basic and acidic residues" evidence="8">
    <location>
        <begin position="354"/>
        <end position="364"/>
    </location>
</feature>
<proteinExistence type="inferred from homology"/>
<evidence type="ECO:0000256" key="5">
    <source>
        <dbReference type="ARBA" id="ARBA00023002"/>
    </source>
</evidence>
<evidence type="ECO:0000256" key="2">
    <source>
        <dbReference type="ARBA" id="ARBA00022559"/>
    </source>
</evidence>
<evidence type="ECO:0000313" key="12">
    <source>
        <dbReference type="Proteomes" id="UP001562159"/>
    </source>
</evidence>
<evidence type="ECO:0000259" key="10">
    <source>
        <dbReference type="SMART" id="SM01060"/>
    </source>
</evidence>
<dbReference type="Proteomes" id="UP001562159">
    <property type="component" value="Unassembled WGS sequence"/>
</dbReference>
<comment type="similarity">
    <text evidence="1 7">Belongs to the catalase family.</text>
</comment>
<dbReference type="PRINTS" id="PR00067">
    <property type="entry name" value="CATALASE"/>
</dbReference>
<dbReference type="Pfam" id="PF00199">
    <property type="entry name" value="Catalase"/>
    <property type="match status" value="1"/>
</dbReference>
<keyword evidence="2 7" id="KW-0575">Peroxidase</keyword>
<keyword evidence="12" id="KW-1185">Reference proteome</keyword>
<evidence type="ECO:0000256" key="8">
    <source>
        <dbReference type="SAM" id="MobiDB-lite"/>
    </source>
</evidence>
<dbReference type="CDD" id="cd08153">
    <property type="entry name" value="srpA_like"/>
    <property type="match status" value="1"/>
</dbReference>
<keyword evidence="6 7" id="KW-0408">Iron</keyword>
<protein>
    <recommendedName>
        <fullName evidence="7">Catalase-related peroxidase</fullName>
        <ecNumber evidence="7">1.11.1.-</ecNumber>
    </recommendedName>
</protein>
<dbReference type="InterPro" id="IPR011614">
    <property type="entry name" value="Catalase_core"/>
</dbReference>
<reference evidence="11 12" key="1">
    <citation type="submission" date="2024-07" db="EMBL/GenBank/DDBJ databases">
        <title>Molecular mechanisms and environmental adaptations of flagellar loss and biofilm growth of Rhodanobacter under environmental stress.</title>
        <authorList>
            <person name="Chen M."/>
        </authorList>
    </citation>
    <scope>NUCLEOTIDE SEQUENCE [LARGE SCALE GENOMIC DNA]</scope>
    <source>
        <strain evidence="11 12">RS22</strain>
    </source>
</reference>
<dbReference type="SUPFAM" id="SSF56634">
    <property type="entry name" value="Heme-dependent catalase-like"/>
    <property type="match status" value="1"/>
</dbReference>
<evidence type="ECO:0000256" key="1">
    <source>
        <dbReference type="ARBA" id="ARBA00005329"/>
    </source>
</evidence>
<dbReference type="Gene3D" id="2.40.180.10">
    <property type="entry name" value="Catalase core domain"/>
    <property type="match status" value="1"/>
</dbReference>
<dbReference type="PIRSF" id="PIRSF000296">
    <property type="entry name" value="SrpA"/>
    <property type="match status" value="1"/>
</dbReference>
<evidence type="ECO:0000256" key="9">
    <source>
        <dbReference type="SAM" id="Phobius"/>
    </source>
</evidence>
<keyword evidence="9" id="KW-1133">Transmembrane helix</keyword>
<dbReference type="PANTHER" id="PTHR11465">
    <property type="entry name" value="CATALASE"/>
    <property type="match status" value="1"/>
</dbReference>
<evidence type="ECO:0000256" key="7">
    <source>
        <dbReference type="PIRNR" id="PIRNR000296"/>
    </source>
</evidence>
<keyword evidence="9" id="KW-0472">Membrane</keyword>
<organism evidence="11 12">
    <name type="scientific">Rhodanobacter humi</name>
    <dbReference type="NCBI Taxonomy" id="1888173"/>
    <lineage>
        <taxon>Bacteria</taxon>
        <taxon>Pseudomonadati</taxon>
        <taxon>Pseudomonadota</taxon>
        <taxon>Gammaproteobacteria</taxon>
        <taxon>Lysobacterales</taxon>
        <taxon>Rhodanobacteraceae</taxon>
        <taxon>Rhodanobacter</taxon>
    </lineage>
</organism>
<dbReference type="PANTHER" id="PTHR11465:SF9">
    <property type="entry name" value="CATALASE"/>
    <property type="match status" value="1"/>
</dbReference>
<keyword evidence="4 7" id="KW-0479">Metal-binding</keyword>
<feature type="domain" description="Catalase core" evidence="10">
    <location>
        <begin position="19"/>
        <end position="364"/>
    </location>
</feature>
<comment type="caution">
    <text evidence="11">The sequence shown here is derived from an EMBL/GenBank/DDBJ whole genome shotgun (WGS) entry which is preliminary data.</text>
</comment>
<feature type="transmembrane region" description="Helical" evidence="9">
    <location>
        <begin position="17"/>
        <end position="39"/>
    </location>
</feature>
<evidence type="ECO:0000313" key="11">
    <source>
        <dbReference type="EMBL" id="MEY2181138.1"/>
    </source>
</evidence>
<dbReference type="GO" id="GO:0004601">
    <property type="term" value="F:peroxidase activity"/>
    <property type="evidence" value="ECO:0007669"/>
    <property type="project" value="UniProtKB-KW"/>
</dbReference>
<keyword evidence="9" id="KW-0812">Transmembrane</keyword>